<keyword evidence="4 6" id="KW-0378">Hydrolase</keyword>
<dbReference type="InterPro" id="IPR020568">
    <property type="entry name" value="Ribosomal_Su5_D2-typ_SF"/>
</dbReference>
<organism evidence="8 9">
    <name type="scientific">Petrotoga mexicana DSM 14811</name>
    <dbReference type="NCBI Taxonomy" id="1122954"/>
    <lineage>
        <taxon>Bacteria</taxon>
        <taxon>Thermotogati</taxon>
        <taxon>Thermotogota</taxon>
        <taxon>Thermotogae</taxon>
        <taxon>Petrotogales</taxon>
        <taxon>Petrotogaceae</taxon>
        <taxon>Petrotoga</taxon>
    </lineage>
</organism>
<evidence type="ECO:0000313" key="9">
    <source>
        <dbReference type="Proteomes" id="UP000236604"/>
    </source>
</evidence>
<gene>
    <name evidence="6" type="primary">rnpA</name>
    <name evidence="8" type="ORF">X927_09360</name>
</gene>
<sequence length="118" mass="14236">MEGQTFKKKERLRLKRNFKNVFEKGGRLIDNNFVIIYAQNTMDYNRIGIIVNKKFGNAVVRNSVKRYIREIYRTNKTFFPIGYDFVFIPRKELSKNFKRINYSQMKSLILKLVRKISE</sequence>
<keyword evidence="9" id="KW-1185">Reference proteome</keyword>
<dbReference type="GO" id="GO:0030677">
    <property type="term" value="C:ribonuclease P complex"/>
    <property type="evidence" value="ECO:0007669"/>
    <property type="project" value="TreeGrafter"/>
</dbReference>
<dbReference type="InterPro" id="IPR014721">
    <property type="entry name" value="Ribsml_uS5_D2-typ_fold_subgr"/>
</dbReference>
<dbReference type="GO" id="GO:0042781">
    <property type="term" value="F:3'-tRNA processing endoribonuclease activity"/>
    <property type="evidence" value="ECO:0007669"/>
    <property type="project" value="TreeGrafter"/>
</dbReference>
<keyword evidence="3 6" id="KW-0255">Endonuclease</keyword>
<evidence type="ECO:0000256" key="7">
    <source>
        <dbReference type="NCBIfam" id="TIGR00188"/>
    </source>
</evidence>
<comment type="caution">
    <text evidence="8">The sequence shown here is derived from an EMBL/GenBank/DDBJ whole genome shotgun (WGS) entry which is preliminary data.</text>
</comment>
<dbReference type="Gene3D" id="3.30.230.10">
    <property type="match status" value="1"/>
</dbReference>
<dbReference type="HAMAP" id="MF_00227">
    <property type="entry name" value="RNase_P"/>
    <property type="match status" value="1"/>
</dbReference>
<evidence type="ECO:0000256" key="5">
    <source>
        <dbReference type="ARBA" id="ARBA00022884"/>
    </source>
</evidence>
<comment type="subunit">
    <text evidence="6">Consists of a catalytic RNA component (M1 or rnpB) and a protein subunit.</text>
</comment>
<dbReference type="PANTHER" id="PTHR33992:SF1">
    <property type="entry name" value="RIBONUCLEASE P PROTEIN COMPONENT"/>
    <property type="match status" value="1"/>
</dbReference>
<keyword evidence="1 6" id="KW-0819">tRNA processing</keyword>
<dbReference type="AlphaFoldDB" id="A0A2K1P6A3"/>
<evidence type="ECO:0000256" key="4">
    <source>
        <dbReference type="ARBA" id="ARBA00022801"/>
    </source>
</evidence>
<protein>
    <recommendedName>
        <fullName evidence="6 7">Ribonuclease P protein component</fullName>
        <shortName evidence="6">RNase P protein</shortName>
        <shortName evidence="6">RNaseP protein</shortName>
        <ecNumber evidence="6 7">3.1.26.5</ecNumber>
    </recommendedName>
    <alternativeName>
        <fullName evidence="6">Protein C5</fullName>
    </alternativeName>
</protein>
<evidence type="ECO:0000256" key="2">
    <source>
        <dbReference type="ARBA" id="ARBA00022722"/>
    </source>
</evidence>
<dbReference type="PANTHER" id="PTHR33992">
    <property type="entry name" value="RIBONUCLEASE P PROTEIN COMPONENT"/>
    <property type="match status" value="1"/>
</dbReference>
<reference evidence="8 9" key="1">
    <citation type="submission" date="2013-12" db="EMBL/GenBank/DDBJ databases">
        <title>Comparative genomics of Petrotoga isolates.</title>
        <authorList>
            <person name="Nesbo C.L."/>
            <person name="Charchuk R."/>
            <person name="Chow K."/>
        </authorList>
    </citation>
    <scope>NUCLEOTIDE SEQUENCE [LARGE SCALE GENOMIC DNA]</scope>
    <source>
        <strain evidence="8 9">DSM 14811</strain>
    </source>
</reference>
<dbReference type="EMBL" id="AZRN01000034">
    <property type="protein sequence ID" value="PNR98325.1"/>
    <property type="molecule type" value="Genomic_DNA"/>
</dbReference>
<keyword evidence="5 6" id="KW-0694">RNA-binding</keyword>
<accession>A0A2K1P6A3</accession>
<comment type="catalytic activity">
    <reaction evidence="6">
        <text>Endonucleolytic cleavage of RNA, removing 5'-extranucleotides from tRNA precursor.</text>
        <dbReference type="EC" id="3.1.26.5"/>
    </reaction>
</comment>
<comment type="similarity">
    <text evidence="6">Belongs to the RnpA family.</text>
</comment>
<name>A0A2K1P6A3_9BACT</name>
<dbReference type="GO" id="GO:0001682">
    <property type="term" value="P:tRNA 5'-leader removal"/>
    <property type="evidence" value="ECO:0007669"/>
    <property type="project" value="UniProtKB-UniRule"/>
</dbReference>
<evidence type="ECO:0000256" key="3">
    <source>
        <dbReference type="ARBA" id="ARBA00022759"/>
    </source>
</evidence>
<evidence type="ECO:0000313" key="8">
    <source>
        <dbReference type="EMBL" id="PNR98325.1"/>
    </source>
</evidence>
<evidence type="ECO:0000256" key="6">
    <source>
        <dbReference type="HAMAP-Rule" id="MF_00227"/>
    </source>
</evidence>
<dbReference type="SUPFAM" id="SSF54211">
    <property type="entry name" value="Ribosomal protein S5 domain 2-like"/>
    <property type="match status" value="1"/>
</dbReference>
<keyword evidence="2 6" id="KW-0540">Nuclease</keyword>
<dbReference type="InterPro" id="IPR000100">
    <property type="entry name" value="RNase_P"/>
</dbReference>
<dbReference type="EC" id="3.1.26.5" evidence="6 7"/>
<dbReference type="RefSeq" id="WP_103077743.1">
    <property type="nucleotide sequence ID" value="NZ_AZRN01000034.1"/>
</dbReference>
<dbReference type="Proteomes" id="UP000236604">
    <property type="component" value="Unassembled WGS sequence"/>
</dbReference>
<comment type="function">
    <text evidence="6">RNaseP catalyzes the removal of the 5'-leader sequence from pre-tRNA to produce the mature 5'-terminus. It can also cleave other RNA substrates such as 4.5S RNA. The protein component plays an auxiliary but essential role in vivo by binding to the 5'-leader sequence and broadening the substrate specificity of the ribozyme.</text>
</comment>
<proteinExistence type="inferred from homology"/>
<evidence type="ECO:0000256" key="1">
    <source>
        <dbReference type="ARBA" id="ARBA00022694"/>
    </source>
</evidence>
<dbReference type="NCBIfam" id="TIGR00188">
    <property type="entry name" value="rnpA"/>
    <property type="match status" value="1"/>
</dbReference>
<dbReference type="GO" id="GO:0004526">
    <property type="term" value="F:ribonuclease P activity"/>
    <property type="evidence" value="ECO:0007669"/>
    <property type="project" value="UniProtKB-UniRule"/>
</dbReference>
<dbReference type="GO" id="GO:0000049">
    <property type="term" value="F:tRNA binding"/>
    <property type="evidence" value="ECO:0007669"/>
    <property type="project" value="UniProtKB-UniRule"/>
</dbReference>
<dbReference type="Pfam" id="PF00825">
    <property type="entry name" value="Ribonuclease_P"/>
    <property type="match status" value="1"/>
</dbReference>